<comment type="caution">
    <text evidence="1">The sequence shown here is derived from an EMBL/GenBank/DDBJ whole genome shotgun (WGS) entry which is preliminary data.</text>
</comment>
<gene>
    <name evidence="1" type="ORF">I4F81_009370</name>
</gene>
<evidence type="ECO:0000313" key="2">
    <source>
        <dbReference type="Proteomes" id="UP000798662"/>
    </source>
</evidence>
<reference evidence="1" key="1">
    <citation type="submission" date="2019-11" db="EMBL/GenBank/DDBJ databases">
        <title>Nori genome reveals adaptations in red seaweeds to the harsh intertidal environment.</title>
        <authorList>
            <person name="Wang D."/>
            <person name="Mao Y."/>
        </authorList>
    </citation>
    <scope>NUCLEOTIDE SEQUENCE</scope>
    <source>
        <tissue evidence="1">Gametophyte</tissue>
    </source>
</reference>
<accession>A0ACC3C9U9</accession>
<dbReference type="EMBL" id="CM020619">
    <property type="protein sequence ID" value="KAK1866858.1"/>
    <property type="molecule type" value="Genomic_DNA"/>
</dbReference>
<protein>
    <submittedName>
        <fullName evidence="1">Uncharacterized protein</fullName>
    </submittedName>
</protein>
<dbReference type="Proteomes" id="UP000798662">
    <property type="component" value="Chromosome 2"/>
</dbReference>
<sequence length="772" mass="83797">MLAAGPGLVVRDIISKLKEVADPSAIKRIPLEAVLGGGGTTVKGGCKDKSSIDARFPMVGLTASVGSGKTVLLERVATLLRRAFVNRKGDEDEAAFARTRSPFGLSFNNHWTLHVTDADIVTTYGFPIQVLAHLRIVFMHRADLVSDGVARHFRLFVAAVCYMMRAQLLTCTGLEREAVEVLSSGSCRDKSPAVPVLLVDEVGKADDGANPSARRLIEHVLEQELAKKKSKVKAQAKEEVMVEAEDALHSPTTLLLSAACAVTQAAGGNVICSFLSSHVANRCSTLCGRRVEPSGDLFLPPMAFIPLFVDSLVMLALCNRYLSVPGPAAAKMVNCFITERTAVQEDNENLPKRIKAISRAVKATATGMSYCSGGHMRSAVQLAIALEDAAPEGVVWGRSNATSCSKGAKVTTLQSIISSTASKLLFSEAKSLWQRLLPDDQDDFLACLVLGDEVDAGSTCFPKLDADAMGKPFSAVTWDKVRSDGLVLASGETLRPLLTPIMLFLLMRVAASSRFHMVLMAELKLEPKPSPAHVFTAKNPIQWRLWEDFPVRHEIILSIARSRRPEEYKAISIHDLYVPRVGAAHVGSASILHDVRVDASSARSAVHGYSNFLAILTAENDEDRDNAVFQLLPGTPGAGALVFYKIVAAPDLELVGKWMMVVRQLKYSGADASTRLLPSDISKDWSQFPKASVMGMDVFDAWKGRMVFVNSANRKHADFSDLPEPEDKATRAVCWEQSIVLSRTQVESALGPTFANYLKAMEWIHCGTVCSY</sequence>
<proteinExistence type="predicted"/>
<organism evidence="1 2">
    <name type="scientific">Pyropia yezoensis</name>
    <name type="common">Susabi-nori</name>
    <name type="synonym">Porphyra yezoensis</name>
    <dbReference type="NCBI Taxonomy" id="2788"/>
    <lineage>
        <taxon>Eukaryota</taxon>
        <taxon>Rhodophyta</taxon>
        <taxon>Bangiophyceae</taxon>
        <taxon>Bangiales</taxon>
        <taxon>Bangiaceae</taxon>
        <taxon>Pyropia</taxon>
    </lineage>
</organism>
<keyword evidence="2" id="KW-1185">Reference proteome</keyword>
<evidence type="ECO:0000313" key="1">
    <source>
        <dbReference type="EMBL" id="KAK1866858.1"/>
    </source>
</evidence>
<name>A0ACC3C9U9_PYRYE</name>